<name>A0A8K1LRC4_9PASS</name>
<comment type="caution">
    <text evidence="2">The sequence shown here is derived from an EMBL/GenBank/DDBJ whole genome shotgun (WGS) entry which is preliminary data.</text>
</comment>
<sequence length="175" mass="18908">MERLEQQPLPSRSIPVLLSGPPMETQGKEISSCAPLNEAKGVIIGQAGLGNFAILIAGEDISHAKPREAAAELQYHQQQEPMRTNTVWLLRKERLSQSKSATGQVRDAATSILLLRYPVVPQDKVSPDSKHGKTGTDHLLESPHPRMLLGLVMTISLIDLPSATCQEAAGQSSSN</sequence>
<gene>
    <name evidence="2" type="ORF">HGM15179_003970</name>
</gene>
<protein>
    <submittedName>
        <fullName evidence="2">Uncharacterized protein</fullName>
    </submittedName>
</protein>
<evidence type="ECO:0000256" key="1">
    <source>
        <dbReference type="SAM" id="MobiDB-lite"/>
    </source>
</evidence>
<dbReference type="Proteomes" id="UP000796761">
    <property type="component" value="Unassembled WGS sequence"/>
</dbReference>
<proteinExistence type="predicted"/>
<organism evidence="2 3">
    <name type="scientific">Zosterops borbonicus</name>
    <dbReference type="NCBI Taxonomy" id="364589"/>
    <lineage>
        <taxon>Eukaryota</taxon>
        <taxon>Metazoa</taxon>
        <taxon>Chordata</taxon>
        <taxon>Craniata</taxon>
        <taxon>Vertebrata</taxon>
        <taxon>Euteleostomi</taxon>
        <taxon>Archelosauria</taxon>
        <taxon>Archosauria</taxon>
        <taxon>Dinosauria</taxon>
        <taxon>Saurischia</taxon>
        <taxon>Theropoda</taxon>
        <taxon>Coelurosauria</taxon>
        <taxon>Aves</taxon>
        <taxon>Neognathae</taxon>
        <taxon>Neoaves</taxon>
        <taxon>Telluraves</taxon>
        <taxon>Australaves</taxon>
        <taxon>Passeriformes</taxon>
        <taxon>Sylvioidea</taxon>
        <taxon>Zosteropidae</taxon>
        <taxon>Zosterops</taxon>
    </lineage>
</organism>
<evidence type="ECO:0000313" key="3">
    <source>
        <dbReference type="Proteomes" id="UP000796761"/>
    </source>
</evidence>
<accession>A0A8K1LRC4</accession>
<dbReference type="EMBL" id="SWJQ01000082">
    <property type="protein sequence ID" value="TRZ23116.1"/>
    <property type="molecule type" value="Genomic_DNA"/>
</dbReference>
<reference evidence="2" key="1">
    <citation type="submission" date="2019-04" db="EMBL/GenBank/DDBJ databases">
        <title>Genome assembly of Zosterops borbonicus 15179.</title>
        <authorList>
            <person name="Leroy T."/>
            <person name="Anselmetti Y."/>
            <person name="Tilak M.-K."/>
            <person name="Nabholz B."/>
        </authorList>
    </citation>
    <scope>NUCLEOTIDE SEQUENCE</scope>
    <source>
        <strain evidence="2">HGM_15179</strain>
        <tissue evidence="2">Muscle</tissue>
    </source>
</reference>
<feature type="region of interest" description="Disordered" evidence="1">
    <location>
        <begin position="1"/>
        <end position="28"/>
    </location>
</feature>
<keyword evidence="3" id="KW-1185">Reference proteome</keyword>
<evidence type="ECO:0000313" key="2">
    <source>
        <dbReference type="EMBL" id="TRZ23116.1"/>
    </source>
</evidence>
<dbReference type="AlphaFoldDB" id="A0A8K1LRC4"/>